<evidence type="ECO:0000313" key="1">
    <source>
        <dbReference type="EMBL" id="EEG29125.1"/>
    </source>
</evidence>
<gene>
    <name evidence="1" type="ORF">CLOSTMETH_03238</name>
</gene>
<evidence type="ECO:0000313" key="2">
    <source>
        <dbReference type="Proteomes" id="UP000003340"/>
    </source>
</evidence>
<reference evidence="1 2" key="2">
    <citation type="submission" date="2009-02" db="EMBL/GenBank/DDBJ databases">
        <title>Draft genome sequence of Clostridium methylpentosum (DSM 5476).</title>
        <authorList>
            <person name="Sudarsanam P."/>
            <person name="Ley R."/>
            <person name="Guruge J."/>
            <person name="Turnbaugh P.J."/>
            <person name="Mahowald M."/>
            <person name="Liep D."/>
            <person name="Gordon J."/>
        </authorList>
    </citation>
    <scope>NUCLEOTIDE SEQUENCE [LARGE SCALE GENOMIC DNA]</scope>
    <source>
        <strain evidence="1 2">DSM 5476</strain>
    </source>
</reference>
<protein>
    <submittedName>
        <fullName evidence="1">Uncharacterized protein</fullName>
    </submittedName>
</protein>
<organism evidence="1 2">
    <name type="scientific">[Clostridium] methylpentosum DSM 5476</name>
    <dbReference type="NCBI Taxonomy" id="537013"/>
    <lineage>
        <taxon>Bacteria</taxon>
        <taxon>Bacillati</taxon>
        <taxon>Bacillota</taxon>
        <taxon>Clostridia</taxon>
        <taxon>Eubacteriales</taxon>
        <taxon>Oscillospiraceae</taxon>
        <taxon>Oscillospiraceae incertae sedis</taxon>
    </lineage>
</organism>
<sequence>MSAVDQKPALSFKKSYALFGRYLYQQMDVVWAYFYLQEFDPFPVT</sequence>
<dbReference type="AlphaFoldDB" id="C0EH38"/>
<proteinExistence type="predicted"/>
<accession>C0EH38</accession>
<comment type="caution">
    <text evidence="1">The sequence shown here is derived from an EMBL/GenBank/DDBJ whole genome shotgun (WGS) entry which is preliminary data.</text>
</comment>
<reference evidence="1 2" key="1">
    <citation type="submission" date="2009-01" db="EMBL/GenBank/DDBJ databases">
        <authorList>
            <person name="Fulton L."/>
            <person name="Clifton S."/>
            <person name="Fulton B."/>
            <person name="Xu J."/>
            <person name="Minx P."/>
            <person name="Pepin K.H."/>
            <person name="Johnson M."/>
            <person name="Bhonagiri V."/>
            <person name="Nash W.E."/>
            <person name="Mardis E.R."/>
            <person name="Wilson R.K."/>
        </authorList>
    </citation>
    <scope>NUCLEOTIDE SEQUENCE [LARGE SCALE GENOMIC DNA]</scope>
    <source>
        <strain evidence="1 2">DSM 5476</strain>
    </source>
</reference>
<name>C0EH38_9FIRM</name>
<dbReference type="STRING" id="537013.CLOSTMETH_03238"/>
<dbReference type="HOGENOM" id="CLU_3198155_0_0_9"/>
<dbReference type="Proteomes" id="UP000003340">
    <property type="component" value="Unassembled WGS sequence"/>
</dbReference>
<keyword evidence="2" id="KW-1185">Reference proteome</keyword>
<dbReference type="EMBL" id="ACEC01000115">
    <property type="protein sequence ID" value="EEG29125.1"/>
    <property type="molecule type" value="Genomic_DNA"/>
</dbReference>